<dbReference type="GO" id="GO:0003677">
    <property type="term" value="F:DNA binding"/>
    <property type="evidence" value="ECO:0007669"/>
    <property type="project" value="UniProtKB-KW"/>
</dbReference>
<protein>
    <submittedName>
        <fullName evidence="8">Homeodomain-like superfamily protein</fullName>
    </submittedName>
</protein>
<gene>
    <name evidence="8" type="ORF">STAS_32036</name>
</gene>
<dbReference type="NCBIfam" id="TIGR01557">
    <property type="entry name" value="myb_SHAQKYF"/>
    <property type="match status" value="1"/>
</dbReference>
<dbReference type="InterPro" id="IPR044787">
    <property type="entry name" value="HHO5-like"/>
</dbReference>
<evidence type="ECO:0000256" key="6">
    <source>
        <dbReference type="SAM" id="MobiDB-lite"/>
    </source>
</evidence>
<evidence type="ECO:0000313" key="9">
    <source>
        <dbReference type="Proteomes" id="UP000325081"/>
    </source>
</evidence>
<comment type="caution">
    <text evidence="8">The sequence shown here is derived from an EMBL/GenBank/DDBJ whole genome shotgun (WGS) entry which is preliminary data.</text>
</comment>
<dbReference type="InterPro" id="IPR009057">
    <property type="entry name" value="Homeodomain-like_sf"/>
</dbReference>
<feature type="region of interest" description="Disordered" evidence="6">
    <location>
        <begin position="343"/>
        <end position="402"/>
    </location>
</feature>
<evidence type="ECO:0000256" key="5">
    <source>
        <dbReference type="ARBA" id="ARBA00023242"/>
    </source>
</evidence>
<evidence type="ECO:0000313" key="8">
    <source>
        <dbReference type="EMBL" id="GER54443.1"/>
    </source>
</evidence>
<feature type="compositionally biased region" description="Polar residues" evidence="6">
    <location>
        <begin position="355"/>
        <end position="375"/>
    </location>
</feature>
<name>A0A5A7R9P6_STRAF</name>
<accession>A0A5A7R9P6</accession>
<evidence type="ECO:0000256" key="2">
    <source>
        <dbReference type="ARBA" id="ARBA00023015"/>
    </source>
</evidence>
<evidence type="ECO:0000259" key="7">
    <source>
        <dbReference type="Pfam" id="PF26575"/>
    </source>
</evidence>
<keyword evidence="5" id="KW-0539">Nucleus</keyword>
<sequence>MGSLNPPELTLDCSLSSEYWVPKSTGEFLLEVSRTQSVSEKVSKLDDYVNRLQEEMKKIDAFKRALPLCMLLLTDVIATVKKELIQCKSSMDKPIIEEFIPLKEKNTDEKDETAEEKDISITGDKMNWMSSVQLWNSDGNPNSTDNSSHNKKRKEEVISRPLDDLFPNGKNRKFERGFEPLKGCNVFPVMNLGKKTINELSGVTELSLRTPEIKSSKEEISPVSFGPKSSCNRSGSSSATNDQHCGKEQTNRKQRRCWSAELHRRFVCALQQLGGPQGFSGFVASFGYVECFSAATPKQIRELMQVDGLTNDEVKSHLQKYRLHTRRVTLSANPSSGAELGGLWASHENCGEPSKASNSQLSSPQGPFTSTTGTDSLEDEEDEKWESHSWKGHNQISKKVAV</sequence>
<feature type="compositionally biased region" description="Polar residues" evidence="6">
    <location>
        <begin position="227"/>
        <end position="243"/>
    </location>
</feature>
<keyword evidence="9" id="KW-1185">Reference proteome</keyword>
<evidence type="ECO:0000256" key="3">
    <source>
        <dbReference type="ARBA" id="ARBA00023125"/>
    </source>
</evidence>
<keyword evidence="8" id="KW-0371">Homeobox</keyword>
<dbReference type="InterPro" id="IPR006447">
    <property type="entry name" value="Myb_dom_plants"/>
</dbReference>
<feature type="region of interest" description="Disordered" evidence="6">
    <location>
        <begin position="212"/>
        <end position="250"/>
    </location>
</feature>
<dbReference type="AlphaFoldDB" id="A0A5A7R9P6"/>
<feature type="region of interest" description="Disordered" evidence="6">
    <location>
        <begin position="133"/>
        <end position="164"/>
    </location>
</feature>
<feature type="compositionally biased region" description="Polar residues" evidence="6">
    <location>
        <begin position="392"/>
        <end position="402"/>
    </location>
</feature>
<dbReference type="Proteomes" id="UP000325081">
    <property type="component" value="Unassembled WGS sequence"/>
</dbReference>
<reference evidence="9" key="1">
    <citation type="journal article" date="2019" name="Curr. Biol.">
        <title>Genome Sequence of Striga asiatica Provides Insight into the Evolution of Plant Parasitism.</title>
        <authorList>
            <person name="Yoshida S."/>
            <person name="Kim S."/>
            <person name="Wafula E.K."/>
            <person name="Tanskanen J."/>
            <person name="Kim Y.M."/>
            <person name="Honaas L."/>
            <person name="Yang Z."/>
            <person name="Spallek T."/>
            <person name="Conn C.E."/>
            <person name="Ichihashi Y."/>
            <person name="Cheong K."/>
            <person name="Cui S."/>
            <person name="Der J.P."/>
            <person name="Gundlach H."/>
            <person name="Jiao Y."/>
            <person name="Hori C."/>
            <person name="Ishida J.K."/>
            <person name="Kasahara H."/>
            <person name="Kiba T."/>
            <person name="Kim M.S."/>
            <person name="Koo N."/>
            <person name="Laohavisit A."/>
            <person name="Lee Y.H."/>
            <person name="Lumba S."/>
            <person name="McCourt P."/>
            <person name="Mortimer J.C."/>
            <person name="Mutuku J.M."/>
            <person name="Nomura T."/>
            <person name="Sasaki-Sekimoto Y."/>
            <person name="Seto Y."/>
            <person name="Wang Y."/>
            <person name="Wakatake T."/>
            <person name="Sakakibara H."/>
            <person name="Demura T."/>
            <person name="Yamaguchi S."/>
            <person name="Yoneyama K."/>
            <person name="Manabe R.I."/>
            <person name="Nelson D.C."/>
            <person name="Schulman A.H."/>
            <person name="Timko M.P."/>
            <person name="dePamphilis C.W."/>
            <person name="Choi D."/>
            <person name="Shirasu K."/>
        </authorList>
    </citation>
    <scope>NUCLEOTIDE SEQUENCE [LARGE SCALE GENOMIC DNA]</scope>
    <source>
        <strain evidence="9">cv. UVA1</strain>
    </source>
</reference>
<dbReference type="PANTHER" id="PTHR31003:SF3">
    <property type="entry name" value="HOMEODOMAIN-LIKE SUPERFAMILY PROTEIN-RELATED"/>
    <property type="match status" value="1"/>
</dbReference>
<feature type="domain" description="HHO5-like N-terminal" evidence="7">
    <location>
        <begin position="16"/>
        <end position="84"/>
    </location>
</feature>
<feature type="compositionally biased region" description="Basic and acidic residues" evidence="6">
    <location>
        <begin position="153"/>
        <end position="163"/>
    </location>
</feature>
<dbReference type="EMBL" id="BKCP01011104">
    <property type="protein sequence ID" value="GER54443.1"/>
    <property type="molecule type" value="Genomic_DNA"/>
</dbReference>
<keyword evidence="2" id="KW-0805">Transcription regulation</keyword>
<dbReference type="InterPro" id="IPR058673">
    <property type="entry name" value="HHO5-like_N"/>
</dbReference>
<dbReference type="SUPFAM" id="SSF46689">
    <property type="entry name" value="Homeodomain-like"/>
    <property type="match status" value="1"/>
</dbReference>
<dbReference type="OrthoDB" id="1908613at2759"/>
<dbReference type="PANTHER" id="PTHR31003">
    <property type="entry name" value="MYB FAMILY TRANSCRIPTION FACTOR"/>
    <property type="match status" value="1"/>
</dbReference>
<keyword evidence="4" id="KW-0804">Transcription</keyword>
<dbReference type="GO" id="GO:0005634">
    <property type="term" value="C:nucleus"/>
    <property type="evidence" value="ECO:0007669"/>
    <property type="project" value="UniProtKB-SubCell"/>
</dbReference>
<evidence type="ECO:0000256" key="1">
    <source>
        <dbReference type="ARBA" id="ARBA00004123"/>
    </source>
</evidence>
<feature type="compositionally biased region" description="Polar residues" evidence="6">
    <location>
        <begin position="133"/>
        <end position="147"/>
    </location>
</feature>
<keyword evidence="3 8" id="KW-0238">DNA-binding</keyword>
<evidence type="ECO:0000256" key="4">
    <source>
        <dbReference type="ARBA" id="ARBA00023163"/>
    </source>
</evidence>
<comment type="subcellular location">
    <subcellularLocation>
        <location evidence="1">Nucleus</location>
    </subcellularLocation>
</comment>
<proteinExistence type="predicted"/>
<dbReference type="GO" id="GO:0003700">
    <property type="term" value="F:DNA-binding transcription factor activity"/>
    <property type="evidence" value="ECO:0007669"/>
    <property type="project" value="InterPro"/>
</dbReference>
<organism evidence="8 9">
    <name type="scientific">Striga asiatica</name>
    <name type="common">Asiatic witchweed</name>
    <name type="synonym">Buchnera asiatica</name>
    <dbReference type="NCBI Taxonomy" id="4170"/>
    <lineage>
        <taxon>Eukaryota</taxon>
        <taxon>Viridiplantae</taxon>
        <taxon>Streptophyta</taxon>
        <taxon>Embryophyta</taxon>
        <taxon>Tracheophyta</taxon>
        <taxon>Spermatophyta</taxon>
        <taxon>Magnoliopsida</taxon>
        <taxon>eudicotyledons</taxon>
        <taxon>Gunneridae</taxon>
        <taxon>Pentapetalae</taxon>
        <taxon>asterids</taxon>
        <taxon>lamiids</taxon>
        <taxon>Lamiales</taxon>
        <taxon>Orobanchaceae</taxon>
        <taxon>Buchnereae</taxon>
        <taxon>Striga</taxon>
    </lineage>
</organism>
<dbReference type="Gene3D" id="1.10.10.60">
    <property type="entry name" value="Homeodomain-like"/>
    <property type="match status" value="1"/>
</dbReference>
<dbReference type="Pfam" id="PF26575">
    <property type="entry name" value="HHO5_N"/>
    <property type="match status" value="1"/>
</dbReference>